<dbReference type="SUPFAM" id="SSF54368">
    <property type="entry name" value="Glutamine synthetase, N-terminal domain"/>
    <property type="match status" value="1"/>
</dbReference>
<dbReference type="GO" id="GO:0006542">
    <property type="term" value="P:glutamine biosynthetic process"/>
    <property type="evidence" value="ECO:0007669"/>
    <property type="project" value="InterPro"/>
</dbReference>
<protein>
    <recommendedName>
        <fullName evidence="2">GS beta-grasp domain-containing protein</fullName>
    </recommendedName>
</protein>
<dbReference type="GO" id="GO:0004356">
    <property type="term" value="F:glutamine synthetase activity"/>
    <property type="evidence" value="ECO:0007669"/>
    <property type="project" value="InterPro"/>
</dbReference>
<dbReference type="Gene3D" id="3.10.20.70">
    <property type="entry name" value="Glutamine synthetase, N-terminal domain"/>
    <property type="match status" value="1"/>
</dbReference>
<dbReference type="InterPro" id="IPR036651">
    <property type="entry name" value="Gln_synt_N_sf"/>
</dbReference>
<dbReference type="AlphaFoldDB" id="X1SG24"/>
<proteinExistence type="predicted"/>
<gene>
    <name evidence="1" type="ORF">S06H3_66388</name>
</gene>
<name>X1SG24_9ZZZZ</name>
<feature type="non-terminal residue" evidence="1">
    <location>
        <position position="42"/>
    </location>
</feature>
<evidence type="ECO:0008006" key="2">
    <source>
        <dbReference type="Google" id="ProtNLM"/>
    </source>
</evidence>
<sequence length="42" mass="5049">MTIDNIFRRIEKEKIRFIDLWFSDILGSVKNETIPVRNLKKA</sequence>
<comment type="caution">
    <text evidence="1">The sequence shown here is derived from an EMBL/GenBank/DDBJ whole genome shotgun (WGS) entry which is preliminary data.</text>
</comment>
<reference evidence="1" key="1">
    <citation type="journal article" date="2014" name="Front. Microbiol.">
        <title>High frequency of phylogenetically diverse reductive dehalogenase-homologous genes in deep subseafloor sedimentary metagenomes.</title>
        <authorList>
            <person name="Kawai M."/>
            <person name="Futagami T."/>
            <person name="Toyoda A."/>
            <person name="Takaki Y."/>
            <person name="Nishi S."/>
            <person name="Hori S."/>
            <person name="Arai W."/>
            <person name="Tsubouchi T."/>
            <person name="Morono Y."/>
            <person name="Uchiyama I."/>
            <person name="Ito T."/>
            <person name="Fujiyama A."/>
            <person name="Inagaki F."/>
            <person name="Takami H."/>
        </authorList>
    </citation>
    <scope>NUCLEOTIDE SEQUENCE</scope>
    <source>
        <strain evidence="1">Expedition CK06-06</strain>
    </source>
</reference>
<dbReference type="EMBL" id="BARV01045208">
    <property type="protein sequence ID" value="GAI66729.1"/>
    <property type="molecule type" value="Genomic_DNA"/>
</dbReference>
<evidence type="ECO:0000313" key="1">
    <source>
        <dbReference type="EMBL" id="GAI66729.1"/>
    </source>
</evidence>
<organism evidence="1">
    <name type="scientific">marine sediment metagenome</name>
    <dbReference type="NCBI Taxonomy" id="412755"/>
    <lineage>
        <taxon>unclassified sequences</taxon>
        <taxon>metagenomes</taxon>
        <taxon>ecological metagenomes</taxon>
    </lineage>
</organism>
<accession>X1SG24</accession>